<dbReference type="Pfam" id="PF09383">
    <property type="entry name" value="NIL"/>
    <property type="match status" value="1"/>
</dbReference>
<dbReference type="RefSeq" id="WP_014261963.1">
    <property type="nucleotide sequence ID" value="NC_016630.1"/>
</dbReference>
<dbReference type="InterPro" id="IPR003593">
    <property type="entry name" value="AAA+_ATPase"/>
</dbReference>
<dbReference type="SMART" id="SM00930">
    <property type="entry name" value="NIL"/>
    <property type="match status" value="1"/>
</dbReference>
<dbReference type="STRING" id="546269.HMPREF0389_00344"/>
<dbReference type="Pfam" id="PF00005">
    <property type="entry name" value="ABC_tran"/>
    <property type="match status" value="1"/>
</dbReference>
<dbReference type="GO" id="GO:0016887">
    <property type="term" value="F:ATP hydrolysis activity"/>
    <property type="evidence" value="ECO:0007669"/>
    <property type="project" value="InterPro"/>
</dbReference>
<evidence type="ECO:0000256" key="3">
    <source>
        <dbReference type="ARBA" id="ARBA00022475"/>
    </source>
</evidence>
<sequence length="336" mass="37479">MINLINISKNFHTKKNTVVALDNVNLHIEKGDIFGIIGYSGAGKSTLVRCINFLEVPSQGTVQIKGVDLSSLSQKELRKQRKNIGMIFQHFNLMNNINVFDNIAAPLKRDGMSKTQINERVNSLLKLVGLEEKSAAFPRQLSGGQKQRVAIARALSNNPEILLCDEATSALDPNTTKSILYLLKKIHKTTGITIVVITHQMEVVKQICNKVAVMESGKVVEEGSLIDIFANPQNNITKAFVSQTMHGDEFLEKMKDEKQTIYKLSFLGNTTHSPLISDVIQKYYISINILFGNIEKISNSMVGNLYVELFGDSEKIKQAIDYIKQTGTRIEVISHD</sequence>
<keyword evidence="6" id="KW-1278">Translocase</keyword>
<organism evidence="10 11">
    <name type="scientific">Filifactor alocis (strain ATCC 35896 / CCUG 47790 / D40 B5)</name>
    <name type="common">Fusobacterium alocis</name>
    <dbReference type="NCBI Taxonomy" id="546269"/>
    <lineage>
        <taxon>Bacteria</taxon>
        <taxon>Bacillati</taxon>
        <taxon>Bacillota</taxon>
        <taxon>Clostridia</taxon>
        <taxon>Peptostreptococcales</taxon>
        <taxon>Filifactoraceae</taxon>
        <taxon>Filifactor</taxon>
    </lineage>
</organism>
<keyword evidence="11" id="KW-1185">Reference proteome</keyword>
<evidence type="ECO:0000313" key="11">
    <source>
        <dbReference type="Proteomes" id="UP000007468"/>
    </source>
</evidence>
<evidence type="ECO:0000256" key="5">
    <source>
        <dbReference type="ARBA" id="ARBA00022840"/>
    </source>
</evidence>
<dbReference type="EMBL" id="CP002390">
    <property type="protein sequence ID" value="EFE28429.1"/>
    <property type="molecule type" value="Genomic_DNA"/>
</dbReference>
<keyword evidence="3" id="KW-1003">Cell membrane</keyword>
<evidence type="ECO:0000256" key="2">
    <source>
        <dbReference type="ARBA" id="ARBA00022448"/>
    </source>
</evidence>
<evidence type="ECO:0000256" key="4">
    <source>
        <dbReference type="ARBA" id="ARBA00022741"/>
    </source>
</evidence>
<reference evidence="11" key="1">
    <citation type="submission" date="2010-12" db="EMBL/GenBank/DDBJ databases">
        <title>The genome sequence of Filifactor alocis strain ATCC 35896.</title>
        <authorList>
            <consortium name="The Broad Institute Genome Sequencing Platform"/>
            <person name="Ward D."/>
            <person name="Earl A."/>
            <person name="Feldgarden M."/>
            <person name="Young S.K."/>
            <person name="Gargeya S."/>
            <person name="Zeng Q."/>
            <person name="Alvarado L."/>
            <person name="Berlin A."/>
            <person name="Bochicchio J."/>
            <person name="Chapman S.B."/>
            <person name="Chen Z."/>
            <person name="Freedman E."/>
            <person name="Gellesch M."/>
            <person name="Goldberg J."/>
            <person name="Griggs A."/>
            <person name="Gujja S."/>
            <person name="Heilman E."/>
            <person name="Heiman D."/>
            <person name="Howarth C."/>
            <person name="Mehta T."/>
            <person name="Neiman D."/>
            <person name="Pearson M."/>
            <person name="Roberts A."/>
            <person name="Saif S."/>
            <person name="Shea T."/>
            <person name="Shenoy N."/>
            <person name="Sisk P."/>
            <person name="Stolte C."/>
            <person name="Sykes S."/>
            <person name="White J."/>
            <person name="Yandava C."/>
            <person name="Izard J."/>
            <person name="Blanton J.M."/>
            <person name="Baranova O.V."/>
            <person name="Tanner A.C."/>
            <person name="Dewhirst F.E."/>
            <person name="Haas B."/>
            <person name="Nusbaum C."/>
            <person name="Birren B."/>
        </authorList>
    </citation>
    <scope>NUCLEOTIDE SEQUENCE [LARGE SCALE GENOMIC DNA]</scope>
    <source>
        <strain evidence="11">ATCC 35896 / D40 B5</strain>
    </source>
</reference>
<dbReference type="PATRIC" id="fig|546269.5.peg.312"/>
<keyword evidence="2" id="KW-0813">Transport</keyword>
<dbReference type="PANTHER" id="PTHR43166:SF30">
    <property type="entry name" value="METHIONINE IMPORT ATP-BINDING PROTEIN METN"/>
    <property type="match status" value="1"/>
</dbReference>
<dbReference type="SUPFAM" id="SSF52540">
    <property type="entry name" value="P-loop containing nucleoside triphosphate hydrolases"/>
    <property type="match status" value="1"/>
</dbReference>
<dbReference type="InterPro" id="IPR045865">
    <property type="entry name" value="ACT-like_dom_sf"/>
</dbReference>
<keyword evidence="8" id="KW-0472">Membrane</keyword>
<dbReference type="GO" id="GO:0005886">
    <property type="term" value="C:plasma membrane"/>
    <property type="evidence" value="ECO:0007669"/>
    <property type="project" value="UniProtKB-ARBA"/>
</dbReference>
<dbReference type="GO" id="GO:0006865">
    <property type="term" value="P:amino acid transport"/>
    <property type="evidence" value="ECO:0007669"/>
    <property type="project" value="UniProtKB-KW"/>
</dbReference>
<dbReference type="InterPro" id="IPR018449">
    <property type="entry name" value="NIL_domain"/>
</dbReference>
<dbReference type="SMART" id="SM00382">
    <property type="entry name" value="AAA"/>
    <property type="match status" value="1"/>
</dbReference>
<feature type="domain" description="ABC transporter" evidence="9">
    <location>
        <begin position="2"/>
        <end position="241"/>
    </location>
</feature>
<keyword evidence="5 10" id="KW-0067">ATP-binding</keyword>
<dbReference type="GO" id="GO:0005524">
    <property type="term" value="F:ATP binding"/>
    <property type="evidence" value="ECO:0007669"/>
    <property type="project" value="UniProtKB-KW"/>
</dbReference>
<evidence type="ECO:0000256" key="1">
    <source>
        <dbReference type="ARBA" id="ARBA00005417"/>
    </source>
</evidence>
<dbReference type="Gene3D" id="3.30.70.260">
    <property type="match status" value="1"/>
</dbReference>
<dbReference type="InterPro" id="IPR050086">
    <property type="entry name" value="MetN_ABC_transporter-like"/>
</dbReference>
<dbReference type="KEGG" id="faa:HMPREF0389_00344"/>
<dbReference type="InterPro" id="IPR003439">
    <property type="entry name" value="ABC_transporter-like_ATP-bd"/>
</dbReference>
<dbReference type="Gene3D" id="3.40.50.300">
    <property type="entry name" value="P-loop containing nucleotide triphosphate hydrolases"/>
    <property type="match status" value="1"/>
</dbReference>
<dbReference type="SUPFAM" id="SSF55021">
    <property type="entry name" value="ACT-like"/>
    <property type="match status" value="1"/>
</dbReference>
<dbReference type="CDD" id="cd03258">
    <property type="entry name" value="ABC_MetN_methionine_transporter"/>
    <property type="match status" value="1"/>
</dbReference>
<accession>D6GRY8</accession>
<protein>
    <submittedName>
        <fullName evidence="10">ABC transporter, ATP-binding protein</fullName>
    </submittedName>
</protein>
<dbReference type="PROSITE" id="PS50893">
    <property type="entry name" value="ABC_TRANSPORTER_2"/>
    <property type="match status" value="1"/>
</dbReference>
<dbReference type="InterPro" id="IPR017871">
    <property type="entry name" value="ABC_transporter-like_CS"/>
</dbReference>
<keyword evidence="4" id="KW-0547">Nucleotide-binding</keyword>
<keyword evidence="7" id="KW-0029">Amino-acid transport</keyword>
<gene>
    <name evidence="10" type="ordered locus">HMPREF0389_00344</name>
</gene>
<dbReference type="FunFam" id="3.40.50.300:FF:000056">
    <property type="entry name" value="Cell division ATP-binding protein FtsE"/>
    <property type="match status" value="1"/>
</dbReference>
<evidence type="ECO:0000256" key="8">
    <source>
        <dbReference type="ARBA" id="ARBA00023136"/>
    </source>
</evidence>
<dbReference type="Proteomes" id="UP000007468">
    <property type="component" value="Chromosome"/>
</dbReference>
<dbReference type="PROSITE" id="PS00211">
    <property type="entry name" value="ABC_TRANSPORTER_1"/>
    <property type="match status" value="1"/>
</dbReference>
<dbReference type="PANTHER" id="PTHR43166">
    <property type="entry name" value="AMINO ACID IMPORT ATP-BINDING PROTEIN"/>
    <property type="match status" value="1"/>
</dbReference>
<dbReference type="InterPro" id="IPR041701">
    <property type="entry name" value="MetN_ABC"/>
</dbReference>
<comment type="similarity">
    <text evidence="1">Belongs to the ABC transporter superfamily.</text>
</comment>
<proteinExistence type="inferred from homology"/>
<dbReference type="eggNOG" id="COG1135">
    <property type="taxonomic scope" value="Bacteria"/>
</dbReference>
<evidence type="ECO:0000256" key="6">
    <source>
        <dbReference type="ARBA" id="ARBA00022967"/>
    </source>
</evidence>
<evidence type="ECO:0000313" key="10">
    <source>
        <dbReference type="EMBL" id="EFE28429.1"/>
    </source>
</evidence>
<name>D6GRY8_FILAD</name>
<dbReference type="OrthoDB" id="9804199at2"/>
<dbReference type="InterPro" id="IPR027417">
    <property type="entry name" value="P-loop_NTPase"/>
</dbReference>
<evidence type="ECO:0000259" key="9">
    <source>
        <dbReference type="PROSITE" id="PS50893"/>
    </source>
</evidence>
<evidence type="ECO:0000256" key="7">
    <source>
        <dbReference type="ARBA" id="ARBA00022970"/>
    </source>
</evidence>
<dbReference type="AlphaFoldDB" id="D6GRY8"/>